<dbReference type="CDD" id="cd01169">
    <property type="entry name" value="HMPP_kinase"/>
    <property type="match status" value="1"/>
</dbReference>
<dbReference type="Proteomes" id="UP000655420">
    <property type="component" value="Unassembled WGS sequence"/>
</dbReference>
<dbReference type="AlphaFoldDB" id="A0A8J7M9J5"/>
<accession>A0A8J7M9J5</accession>
<evidence type="ECO:0000259" key="7">
    <source>
        <dbReference type="Pfam" id="PF08543"/>
    </source>
</evidence>
<dbReference type="GO" id="GO:0008902">
    <property type="term" value="F:hydroxymethylpyrimidine kinase activity"/>
    <property type="evidence" value="ECO:0007669"/>
    <property type="project" value="UniProtKB-EC"/>
</dbReference>
<comment type="caution">
    <text evidence="8">The sequence shown here is derived from an EMBL/GenBank/DDBJ whole genome shotgun (WGS) entry which is preliminary data.</text>
</comment>
<dbReference type="FunFam" id="3.40.1190.20:FF:000003">
    <property type="entry name" value="Phosphomethylpyrimidine kinase ThiD"/>
    <property type="match status" value="1"/>
</dbReference>
<dbReference type="GO" id="GO:0005829">
    <property type="term" value="C:cytosol"/>
    <property type="evidence" value="ECO:0007669"/>
    <property type="project" value="TreeGrafter"/>
</dbReference>
<keyword evidence="3 8" id="KW-0808">Transferase</keyword>
<evidence type="ECO:0000256" key="6">
    <source>
        <dbReference type="ARBA" id="ARBA00022840"/>
    </source>
</evidence>
<sequence>MKAQDPGTRTIPNVLSIAGSDPSGGAGIQADIKAFSANGAYGMAALTALTAQNTQGVSGVHLVPPDFVAAQIDAVFADIRVDAVKIGMIATAGIATAVAETLARHAPPVVVVLDPVMVAKGGASLLAPDAVEALRTRLLPLATVVTPNLPELAALLDQPEATDRDAMAAQAASLLARGPGAVLVKGGHLAAAASPDALVTAEGVVWLEGPRHETRNTHGTGCTLSAALAALLARGLDLQTAARTAKDYVAGAIAASDRLDVGCGHGPTHHFHALWPDT</sequence>
<dbReference type="InterPro" id="IPR029056">
    <property type="entry name" value="Ribokinase-like"/>
</dbReference>
<dbReference type="SUPFAM" id="SSF53613">
    <property type="entry name" value="Ribokinase-like"/>
    <property type="match status" value="1"/>
</dbReference>
<evidence type="ECO:0000256" key="1">
    <source>
        <dbReference type="ARBA" id="ARBA00004948"/>
    </source>
</evidence>
<dbReference type="PANTHER" id="PTHR20858:SF17">
    <property type="entry name" value="HYDROXYMETHYLPYRIMIDINE_PHOSPHOMETHYLPYRIMIDINE KINASE THI20-RELATED"/>
    <property type="match status" value="1"/>
</dbReference>
<dbReference type="NCBIfam" id="TIGR00097">
    <property type="entry name" value="HMP-P_kinase"/>
    <property type="match status" value="1"/>
</dbReference>
<dbReference type="EMBL" id="JAEHHL010000016">
    <property type="protein sequence ID" value="MBK0401231.1"/>
    <property type="molecule type" value="Genomic_DNA"/>
</dbReference>
<reference evidence="8" key="1">
    <citation type="submission" date="2020-12" db="EMBL/GenBank/DDBJ databases">
        <title>Bacterial taxonomy.</title>
        <authorList>
            <person name="Pan X."/>
        </authorList>
    </citation>
    <scope>NUCLEOTIDE SEQUENCE</scope>
    <source>
        <strain evidence="8">M0105</strain>
    </source>
</reference>
<evidence type="ECO:0000256" key="2">
    <source>
        <dbReference type="ARBA" id="ARBA00012135"/>
    </source>
</evidence>
<dbReference type="PANTHER" id="PTHR20858">
    <property type="entry name" value="PHOSPHOMETHYLPYRIMIDINE KINASE"/>
    <property type="match status" value="1"/>
</dbReference>
<keyword evidence="6" id="KW-0067">ATP-binding</keyword>
<dbReference type="GO" id="GO:0008972">
    <property type="term" value="F:phosphomethylpyrimidine kinase activity"/>
    <property type="evidence" value="ECO:0007669"/>
    <property type="project" value="InterPro"/>
</dbReference>
<dbReference type="Gene3D" id="3.40.1190.20">
    <property type="match status" value="1"/>
</dbReference>
<dbReference type="GO" id="GO:0009228">
    <property type="term" value="P:thiamine biosynthetic process"/>
    <property type="evidence" value="ECO:0007669"/>
    <property type="project" value="InterPro"/>
</dbReference>
<dbReference type="UniPathway" id="UPA00060">
    <property type="reaction ID" value="UER00138"/>
</dbReference>
<dbReference type="GO" id="GO:0005524">
    <property type="term" value="F:ATP binding"/>
    <property type="evidence" value="ECO:0007669"/>
    <property type="project" value="UniProtKB-KW"/>
</dbReference>
<keyword evidence="5 8" id="KW-0418">Kinase</keyword>
<comment type="pathway">
    <text evidence="1">Cofactor biosynthesis; thiamine diphosphate biosynthesis.</text>
</comment>
<gene>
    <name evidence="8" type="primary">thiD</name>
    <name evidence="8" type="ORF">H0I76_18700</name>
</gene>
<evidence type="ECO:0000313" key="8">
    <source>
        <dbReference type="EMBL" id="MBK0401231.1"/>
    </source>
</evidence>
<name>A0A8J7M9J5_9RHOB</name>
<evidence type="ECO:0000256" key="4">
    <source>
        <dbReference type="ARBA" id="ARBA00022741"/>
    </source>
</evidence>
<evidence type="ECO:0000313" key="9">
    <source>
        <dbReference type="Proteomes" id="UP000655420"/>
    </source>
</evidence>
<evidence type="ECO:0000256" key="5">
    <source>
        <dbReference type="ARBA" id="ARBA00022777"/>
    </source>
</evidence>
<feature type="domain" description="Pyridoxamine kinase/Phosphomethylpyrimidine kinase" evidence="7">
    <location>
        <begin position="21"/>
        <end position="269"/>
    </location>
</feature>
<dbReference type="InterPro" id="IPR013749">
    <property type="entry name" value="PM/HMP-P_kinase-1"/>
</dbReference>
<dbReference type="EC" id="2.7.1.49" evidence="2"/>
<protein>
    <recommendedName>
        <fullName evidence="2">hydroxymethylpyrimidine kinase</fullName>
        <ecNumber evidence="2">2.7.1.49</ecNumber>
    </recommendedName>
</protein>
<evidence type="ECO:0000256" key="3">
    <source>
        <dbReference type="ARBA" id="ARBA00022679"/>
    </source>
</evidence>
<keyword evidence="9" id="KW-1185">Reference proteome</keyword>
<keyword evidence="4" id="KW-0547">Nucleotide-binding</keyword>
<dbReference type="GO" id="GO:0009229">
    <property type="term" value="P:thiamine diphosphate biosynthetic process"/>
    <property type="evidence" value="ECO:0007669"/>
    <property type="project" value="UniProtKB-UniPathway"/>
</dbReference>
<organism evidence="8 9">
    <name type="scientific">Thermohalobaculum xanthum</name>
    <dbReference type="NCBI Taxonomy" id="2753746"/>
    <lineage>
        <taxon>Bacteria</taxon>
        <taxon>Pseudomonadati</taxon>
        <taxon>Pseudomonadota</taxon>
        <taxon>Alphaproteobacteria</taxon>
        <taxon>Rhodobacterales</taxon>
        <taxon>Paracoccaceae</taxon>
        <taxon>Thermohalobaculum</taxon>
    </lineage>
</organism>
<dbReference type="InterPro" id="IPR004399">
    <property type="entry name" value="HMP/HMP-P_kinase_dom"/>
</dbReference>
<dbReference type="Pfam" id="PF08543">
    <property type="entry name" value="Phos_pyr_kin"/>
    <property type="match status" value="1"/>
</dbReference>
<proteinExistence type="predicted"/>
<dbReference type="RefSeq" id="WP_200613559.1">
    <property type="nucleotide sequence ID" value="NZ_JAEHHL010000016.1"/>
</dbReference>